<proteinExistence type="predicted"/>
<sequence>MKSIIAKPPLELVPVIEVEPYALTDLPIPDECPAREYPSAWRQYFDSCMVQLGEDQITPIADWSHFVRAKDMLGAVLLEKLLRDCLPDDATKTDEIAGLSAGYALCDSEQVLIQPQCCCDFSNLESWEELVKERSVKSDLWIGHPQPLVEALNEVVKIREGWEGAGAPDYLRVVSTTFADLQIAVDRAKKETEKIFEAIEEQLVRIINDATLRREICNQIFCR</sequence>
<evidence type="ECO:0000313" key="2">
    <source>
        <dbReference type="Proteomes" id="UP000319976"/>
    </source>
</evidence>
<dbReference type="EMBL" id="CP036316">
    <property type="protein sequence ID" value="QDT64736.1"/>
    <property type="molecule type" value="Genomic_DNA"/>
</dbReference>
<dbReference type="KEGG" id="chya:V22_19770"/>
<dbReference type="Proteomes" id="UP000319976">
    <property type="component" value="Chromosome"/>
</dbReference>
<reference evidence="1 2" key="1">
    <citation type="submission" date="2019-02" db="EMBL/GenBank/DDBJ databases">
        <title>Deep-cultivation of Planctomycetes and their phenomic and genomic characterization uncovers novel biology.</title>
        <authorList>
            <person name="Wiegand S."/>
            <person name="Jogler M."/>
            <person name="Boedeker C."/>
            <person name="Pinto D."/>
            <person name="Vollmers J."/>
            <person name="Rivas-Marin E."/>
            <person name="Kohn T."/>
            <person name="Peeters S.H."/>
            <person name="Heuer A."/>
            <person name="Rast P."/>
            <person name="Oberbeckmann S."/>
            <person name="Bunk B."/>
            <person name="Jeske O."/>
            <person name="Meyerdierks A."/>
            <person name="Storesund J.E."/>
            <person name="Kallscheuer N."/>
            <person name="Luecker S."/>
            <person name="Lage O.M."/>
            <person name="Pohl T."/>
            <person name="Merkel B.J."/>
            <person name="Hornburger P."/>
            <person name="Mueller R.-W."/>
            <person name="Bruemmer F."/>
            <person name="Labrenz M."/>
            <person name="Spormann A.M."/>
            <person name="Op den Camp H."/>
            <person name="Overmann J."/>
            <person name="Amann R."/>
            <person name="Jetten M.S.M."/>
            <person name="Mascher T."/>
            <person name="Medema M.H."/>
            <person name="Devos D.P."/>
            <person name="Kaster A.-K."/>
            <person name="Ovreas L."/>
            <person name="Rohde M."/>
            <person name="Galperin M.Y."/>
            <person name="Jogler C."/>
        </authorList>
    </citation>
    <scope>NUCLEOTIDE SEQUENCE [LARGE SCALE GENOMIC DNA]</scope>
    <source>
        <strain evidence="1 2">V22</strain>
    </source>
</reference>
<dbReference type="AlphaFoldDB" id="A0A517T8N9"/>
<keyword evidence="2" id="KW-1185">Reference proteome</keyword>
<name>A0A517T8N9_9PLAN</name>
<evidence type="ECO:0000313" key="1">
    <source>
        <dbReference type="EMBL" id="QDT64736.1"/>
    </source>
</evidence>
<dbReference type="OrthoDB" id="3478457at2"/>
<accession>A0A517T8N9</accession>
<dbReference type="RefSeq" id="WP_145262152.1">
    <property type="nucleotide sequence ID" value="NZ_CP036316.1"/>
</dbReference>
<protein>
    <submittedName>
        <fullName evidence="1">Uncharacterized protein</fullName>
    </submittedName>
</protein>
<gene>
    <name evidence="1" type="ORF">V22_19770</name>
</gene>
<organism evidence="1 2">
    <name type="scientific">Calycomorphotria hydatis</name>
    <dbReference type="NCBI Taxonomy" id="2528027"/>
    <lineage>
        <taxon>Bacteria</taxon>
        <taxon>Pseudomonadati</taxon>
        <taxon>Planctomycetota</taxon>
        <taxon>Planctomycetia</taxon>
        <taxon>Planctomycetales</taxon>
        <taxon>Planctomycetaceae</taxon>
        <taxon>Calycomorphotria</taxon>
    </lineage>
</organism>